<reference evidence="4 5" key="1">
    <citation type="journal article" date="2018" name="PLoS Genet.">
        <title>Population sequencing reveals clonal diversity and ancestral inbreeding in the grapevine cultivar Chardonnay.</title>
        <authorList>
            <person name="Roach M.J."/>
            <person name="Johnson D.L."/>
            <person name="Bohlmann J."/>
            <person name="van Vuuren H.J."/>
            <person name="Jones S.J."/>
            <person name="Pretorius I.S."/>
            <person name="Schmidt S.A."/>
            <person name="Borneman A.R."/>
        </authorList>
    </citation>
    <scope>NUCLEOTIDE SEQUENCE [LARGE SCALE GENOMIC DNA]</scope>
    <source>
        <strain evidence="5">cv. Chardonnay</strain>
        <tissue evidence="4">Leaf</tissue>
    </source>
</reference>
<dbReference type="Pfam" id="PF05030">
    <property type="entry name" value="SSXT"/>
    <property type="match status" value="1"/>
</dbReference>
<evidence type="ECO:0000313" key="5">
    <source>
        <dbReference type="Proteomes" id="UP000288805"/>
    </source>
</evidence>
<protein>
    <submittedName>
        <fullName evidence="4">GRF1-interacting factor 1</fullName>
    </submittedName>
</protein>
<evidence type="ECO:0000256" key="1">
    <source>
        <dbReference type="ARBA" id="ARBA00007945"/>
    </source>
</evidence>
<name>A0A438F0M9_VITVI</name>
<sequence>MQQHLMQMQPMMAGSHNLSSITTDHIQQYLDENKSLILKILESQNSGKLSECADKTSAKPYVPCCIADCQPQPPSLQAQREQSGGSPCGLTNELVHPPPPYIIILFSPNMVMQPGVNYMQHQQSQQMMPQSLMAARAPMVYAQQHPYLALQQQQALQSQLGMSSTGMGGIHMLQSEPNVGGNGTGAFSDLGRSMTGEGLSAVSRGLGSASKQDVGSVGSAEGRRGYLGGQGADKGEALYFKSAEERD</sequence>
<organism evidence="4 5">
    <name type="scientific">Vitis vinifera</name>
    <name type="common">Grape</name>
    <dbReference type="NCBI Taxonomy" id="29760"/>
    <lineage>
        <taxon>Eukaryota</taxon>
        <taxon>Viridiplantae</taxon>
        <taxon>Streptophyta</taxon>
        <taxon>Embryophyta</taxon>
        <taxon>Tracheophyta</taxon>
        <taxon>Spermatophyta</taxon>
        <taxon>Magnoliopsida</taxon>
        <taxon>eudicotyledons</taxon>
        <taxon>Gunneridae</taxon>
        <taxon>Pentapetalae</taxon>
        <taxon>rosids</taxon>
        <taxon>Vitales</taxon>
        <taxon>Vitaceae</taxon>
        <taxon>Viteae</taxon>
        <taxon>Vitis</taxon>
    </lineage>
</organism>
<gene>
    <name evidence="4" type="primary">GIF1_0</name>
    <name evidence="4" type="ORF">CK203_104076</name>
</gene>
<accession>A0A438F0M9</accession>
<evidence type="ECO:0000259" key="3">
    <source>
        <dbReference type="Pfam" id="PF05030"/>
    </source>
</evidence>
<dbReference type="EMBL" id="QGNW01001144">
    <property type="protein sequence ID" value="RVW53515.1"/>
    <property type="molecule type" value="Genomic_DNA"/>
</dbReference>
<dbReference type="Proteomes" id="UP000288805">
    <property type="component" value="Unassembled WGS sequence"/>
</dbReference>
<dbReference type="InterPro" id="IPR007726">
    <property type="entry name" value="SS18_N"/>
</dbReference>
<evidence type="ECO:0000313" key="4">
    <source>
        <dbReference type="EMBL" id="RVW53515.1"/>
    </source>
</evidence>
<feature type="domain" description="SS18 N-terminal" evidence="3">
    <location>
        <begin position="21"/>
        <end position="55"/>
    </location>
</feature>
<comment type="caution">
    <text evidence="4">The sequence shown here is derived from an EMBL/GenBank/DDBJ whole genome shotgun (WGS) entry which is preliminary data.</text>
</comment>
<evidence type="ECO:0000256" key="2">
    <source>
        <dbReference type="SAM" id="MobiDB-lite"/>
    </source>
</evidence>
<proteinExistence type="inferred from homology"/>
<feature type="region of interest" description="Disordered" evidence="2">
    <location>
        <begin position="199"/>
        <end position="232"/>
    </location>
</feature>
<dbReference type="AlphaFoldDB" id="A0A438F0M9"/>
<comment type="similarity">
    <text evidence="1">Belongs to the SS18 family.</text>
</comment>